<evidence type="ECO:0000256" key="1">
    <source>
        <dbReference type="SAM" id="MobiDB-lite"/>
    </source>
</evidence>
<reference evidence="2 3" key="1">
    <citation type="submission" date="2024-02" db="EMBL/GenBank/DDBJ databases">
        <title>A chromosome-level genome assembly of Drosophila madeirensis, a fruit fly species endemic to Madeira island.</title>
        <authorList>
            <person name="Tomihara K."/>
            <person name="Llopart A."/>
            <person name="Yamamoto D."/>
        </authorList>
    </citation>
    <scope>NUCLEOTIDE SEQUENCE [LARGE SCALE GENOMIC DNA]</scope>
    <source>
        <strain evidence="2 3">RF1</strain>
    </source>
</reference>
<organism evidence="2 3">
    <name type="scientific">Drosophila madeirensis</name>
    <name type="common">Fruit fly</name>
    <dbReference type="NCBI Taxonomy" id="30013"/>
    <lineage>
        <taxon>Eukaryota</taxon>
        <taxon>Metazoa</taxon>
        <taxon>Ecdysozoa</taxon>
        <taxon>Arthropoda</taxon>
        <taxon>Hexapoda</taxon>
        <taxon>Insecta</taxon>
        <taxon>Pterygota</taxon>
        <taxon>Neoptera</taxon>
        <taxon>Endopterygota</taxon>
        <taxon>Diptera</taxon>
        <taxon>Brachycera</taxon>
        <taxon>Muscomorpha</taxon>
        <taxon>Ephydroidea</taxon>
        <taxon>Drosophilidae</taxon>
        <taxon>Drosophila</taxon>
        <taxon>Sophophora</taxon>
    </lineage>
</organism>
<evidence type="ECO:0000313" key="3">
    <source>
        <dbReference type="Proteomes" id="UP001500889"/>
    </source>
</evidence>
<proteinExistence type="predicted"/>
<feature type="compositionally biased region" description="Polar residues" evidence="1">
    <location>
        <begin position="29"/>
        <end position="46"/>
    </location>
</feature>
<gene>
    <name evidence="2" type="ORF">DMAD_03543</name>
</gene>
<sequence>MAGMDLEQGQGHIQALEYLSDAQFDGQGHQESVTTHPGQWEKSQQAADKLRNCTRKISSSSSISSSISRSQQPGSKPANKWKAQQWDALPLPLPCPLSPAQAYFTLDLSSFSGGYRGLGYKGLWQQRQQQVL</sequence>
<feature type="compositionally biased region" description="Low complexity" evidence="1">
    <location>
        <begin position="57"/>
        <end position="70"/>
    </location>
</feature>
<accession>A0AAU9G9L2</accession>
<evidence type="ECO:0000313" key="2">
    <source>
        <dbReference type="EMBL" id="BFG04623.1"/>
    </source>
</evidence>
<keyword evidence="3" id="KW-1185">Reference proteome</keyword>
<dbReference type="EMBL" id="AP029267">
    <property type="protein sequence ID" value="BFG04623.1"/>
    <property type="molecule type" value="Genomic_DNA"/>
</dbReference>
<name>A0AAU9G9L2_DROMD</name>
<dbReference type="AlphaFoldDB" id="A0AAU9G9L2"/>
<protein>
    <submittedName>
        <fullName evidence="2">Uncharacterized protein</fullName>
    </submittedName>
</protein>
<feature type="region of interest" description="Disordered" evidence="1">
    <location>
        <begin position="17"/>
        <end position="83"/>
    </location>
</feature>
<dbReference type="Proteomes" id="UP001500889">
    <property type="component" value="Chromosome E"/>
</dbReference>